<feature type="compositionally biased region" description="Low complexity" evidence="1">
    <location>
        <begin position="463"/>
        <end position="475"/>
    </location>
</feature>
<feature type="region of interest" description="Disordered" evidence="1">
    <location>
        <begin position="1282"/>
        <end position="1314"/>
    </location>
</feature>
<feature type="compositionally biased region" description="Basic and acidic residues" evidence="1">
    <location>
        <begin position="1040"/>
        <end position="1057"/>
    </location>
</feature>
<feature type="compositionally biased region" description="Polar residues" evidence="1">
    <location>
        <begin position="98"/>
        <end position="111"/>
    </location>
</feature>
<feature type="domain" description="KATNIP" evidence="2">
    <location>
        <begin position="1324"/>
        <end position="1480"/>
    </location>
</feature>
<dbReference type="InterPro" id="IPR026704">
    <property type="entry name" value="KATNIP"/>
</dbReference>
<feature type="compositionally biased region" description="Low complexity" evidence="1">
    <location>
        <begin position="287"/>
        <end position="306"/>
    </location>
</feature>
<name>A0A7R8WDW3_9CRUS</name>
<feature type="domain" description="KATNIP" evidence="2">
    <location>
        <begin position="1606"/>
        <end position="1863"/>
    </location>
</feature>
<feature type="compositionally biased region" description="Basic and acidic residues" evidence="1">
    <location>
        <begin position="313"/>
        <end position="335"/>
    </location>
</feature>
<dbReference type="EMBL" id="OB661581">
    <property type="protein sequence ID" value="CAD7228538.1"/>
    <property type="molecule type" value="Genomic_DNA"/>
</dbReference>
<feature type="region of interest" description="Disordered" evidence="1">
    <location>
        <begin position="1114"/>
        <end position="1219"/>
    </location>
</feature>
<feature type="compositionally biased region" description="Basic and acidic residues" evidence="1">
    <location>
        <begin position="1299"/>
        <end position="1314"/>
    </location>
</feature>
<evidence type="ECO:0000259" key="2">
    <source>
        <dbReference type="Pfam" id="PF14652"/>
    </source>
</evidence>
<feature type="compositionally biased region" description="Basic and acidic residues" evidence="1">
    <location>
        <begin position="968"/>
        <end position="981"/>
    </location>
</feature>
<feature type="compositionally biased region" description="Basic and acidic residues" evidence="1">
    <location>
        <begin position="1473"/>
        <end position="1494"/>
    </location>
</feature>
<feature type="domain" description="KATNIP" evidence="2">
    <location>
        <begin position="1870"/>
        <end position="2043"/>
    </location>
</feature>
<dbReference type="InterPro" id="IPR027859">
    <property type="entry name" value="KATNIP_dom"/>
</dbReference>
<feature type="non-terminal residue" evidence="3">
    <location>
        <position position="1"/>
    </location>
</feature>
<feature type="compositionally biased region" description="Low complexity" evidence="1">
    <location>
        <begin position="602"/>
        <end position="612"/>
    </location>
</feature>
<proteinExistence type="predicted"/>
<feature type="compositionally biased region" description="Polar residues" evidence="1">
    <location>
        <begin position="393"/>
        <end position="409"/>
    </location>
</feature>
<feature type="compositionally biased region" description="Basic and acidic residues" evidence="1">
    <location>
        <begin position="487"/>
        <end position="505"/>
    </location>
</feature>
<feature type="compositionally biased region" description="Polar residues" evidence="1">
    <location>
        <begin position="1161"/>
        <end position="1175"/>
    </location>
</feature>
<feature type="compositionally biased region" description="Polar residues" evidence="1">
    <location>
        <begin position="356"/>
        <end position="384"/>
    </location>
</feature>
<reference evidence="3" key="1">
    <citation type="submission" date="2020-11" db="EMBL/GenBank/DDBJ databases">
        <authorList>
            <person name="Tran Van P."/>
        </authorList>
    </citation>
    <scope>NUCLEOTIDE SEQUENCE</scope>
</reference>
<feature type="region of interest" description="Disordered" evidence="1">
    <location>
        <begin position="88"/>
        <end position="112"/>
    </location>
</feature>
<evidence type="ECO:0000313" key="3">
    <source>
        <dbReference type="EMBL" id="CAD7228538.1"/>
    </source>
</evidence>
<feature type="region of interest" description="Disordered" evidence="1">
    <location>
        <begin position="1472"/>
        <end position="1501"/>
    </location>
</feature>
<feature type="compositionally biased region" description="Pro residues" evidence="1">
    <location>
        <begin position="195"/>
        <end position="208"/>
    </location>
</feature>
<feature type="compositionally biased region" description="Low complexity" evidence="1">
    <location>
        <begin position="842"/>
        <end position="856"/>
    </location>
</feature>
<feature type="compositionally biased region" description="Polar residues" evidence="1">
    <location>
        <begin position="544"/>
        <end position="558"/>
    </location>
</feature>
<feature type="compositionally biased region" description="Low complexity" evidence="1">
    <location>
        <begin position="559"/>
        <end position="574"/>
    </location>
</feature>
<feature type="compositionally biased region" description="Basic residues" evidence="1">
    <location>
        <begin position="1025"/>
        <end position="1034"/>
    </location>
</feature>
<dbReference type="OrthoDB" id="6434376at2759"/>
<feature type="compositionally biased region" description="Low complexity" evidence="1">
    <location>
        <begin position="950"/>
        <end position="962"/>
    </location>
</feature>
<feature type="region of interest" description="Disordered" evidence="1">
    <location>
        <begin position="842"/>
        <end position="863"/>
    </location>
</feature>
<feature type="region of interest" description="Disordered" evidence="1">
    <location>
        <begin position="427"/>
        <end position="669"/>
    </location>
</feature>
<sequence>MCDSFVKSPYISYKPSPATIQLSVLRSSESASWLAKVQATLQFIEGKFWSPDYLGPVRDFRFLCPNNTKFDQANFICANWWDVDCDDKGKAPSPPGQSTPKPGSGNHTAAGSTLGYYGSHTASVPLTMILTPSINGTSPSLASVHRPRKYFLENVEEEYDYYYYEDLPAEKVYDPVSPRPQEEGYSGSPHSHSPSPHPHAPSQRPPPSYEQWVEEEYDYYYYEDLPAEKVYDPVSPRPQEEGYSGSPHPHSPSPHPQAPSQRPPPSYEQWGGSSQRGAADRGVYYASSSTPSSKKTLPVATTPRTTTRTRHRSTTEEPKRPSVSENPHEVRHESFRIAPQQIRHESIKVKTPPSSPARSPQPLSRTRGVSITTSRPLSERQPISSAPWLLPQRHSSYSAPSSTQAPNRQSSRDQFDDLFYDYDYDYPTSYAADTAPPQPTLKSKQEQHRQQPRVPQPVPQPQPTSSYYSSRPTTRFQSRSGGPRNLVFKEPEPSLERRDLSEHSSTKNALYARTPVMSVSSYGEGRGHTKPTTAKGGTLLQPPRSYSYSYGNYDPDSNTFSSRTGVSVSVSHSTGPFPKNGSVHQQPPNKTDAVKPVVSAISSLSSSTSSTSTRKKSTTTSPHPPTAPTSPKIVFAPKGDSGILIKKSEPPPGSNLDAESASTFRVGRSEASDKKAFHPSHYTPADLAYIEKHVFGTKTIVAVRRTQSSTSSVQKLTGKSGSAGSVHQECCISGEHDAPNDVIEEGDGSSLNFKRRTWKQEAVLVKTAQGCVIKIPVPEEGRENGGPIEYSDDFDSCMSSEKPSRKCSLESNYHQETVPGLPPVKESPRSSMFPAIATVSSSTSASSSGTCSSTGSKPQPSPLSLLNQTKMATGSVGNLAELPPSYEEQILKTQRTLKETILNNINKQNPSTRLLTSSSPIRAHASLYPQRQIPWDGPAASRPMVWRNGSMASSRASTPSRRSLSESQKFRKDPVTYERPWRKPRNSSSKENVSKEVEDDDDDVMTDTRVESAPDEAFGPESTTGKRRKKRRSLTRLSAKKRDLETQQREVRSRIESESSSETEAANQKLRNSLPLSNRRILSPIPPRKVESYRVAPDGKIKERFYNVVRVRSDSPAVPEKQRLGLKKSGKSFSSSRPTSNECKRKLSQSIDIIAERRKSSPMTTVTPSGITISRHSCDHRPSTENGRSGTLKVVDQKPLSKSAPATPKQRARLSRRRKSKNLLETVDVQQVIEHVKRLDRGQQEEVLKALGFSPDKVQKKSEDGGAQEIAGIFLQPQLVRPSIRSKSSDPLPQAETEGQSHKHPEDELPIKESKSADITEVRLELLSNWGDHCRIGLTEVRFLDADGKEVSPDLEKDFVNVIGVCAETVTDPRNLCNGKIQTVRERRMWSCPFSSKQQICLIFSIQSIKTPLQGIRIWNYNSTKATSVGVKDLRIFVNGSLCFSGKLLEGFGNPVFDYVQEISLVNDMMAGKAEDPSNPRQAKSADYKSRSGEGGRSGLSQQVDAIQSLEDIDKRTLLASKSGPNVPKWFDDIAKEDLQPIVLDDSKRRVGSARHGRRAEYDILDLYFNMFKGDDKDKKKNVTSVIEEGEGFVIPELPRGQHFQIKILSTWGDKHYVGLNGLEIFTETGEAAKISEITADPPDINVLPEIEKDPRVVTNLIDGVFRTHDDMHLWLTPYEEGRPVVIDIKFFELTSVSLVRIWNYNKSRIHSFRGVKDVQMSLDDKEIFRGEIARASGGLFGGTDAFGDTILFTTDEDILEKTSQFDSSFNSCLRESKNEEAEVHVERPKTGDSKDVACDRPFTSAKVRKTSLECRTSSSPKGKTLTLVLSEGWGDPDLIGLSKLEVIDEDGRSVALSGDDLLLNGKSCENLSRLINGHDVSCNPRDNWSTSLNEDTGALPIITINLPKVLHLAGLRVWNYNTTLENSYRGVKHLQVKVEDTPVGPPQGFLLRRASGHTHFDTVQELPFASAVVKKNLAIISQVRSRSPQRCSSGADLEVDATLPTGFIFQLNLLSTWGDPYYVGLNGLAFFDAKGQQIGLTEE</sequence>
<feature type="compositionally biased region" description="Pro residues" evidence="1">
    <location>
        <begin position="249"/>
        <end position="266"/>
    </location>
</feature>
<dbReference type="Pfam" id="PF14652">
    <property type="entry name" value="DUF4457"/>
    <property type="match status" value="3"/>
</dbReference>
<organism evidence="3">
    <name type="scientific">Cyprideis torosa</name>
    <dbReference type="NCBI Taxonomy" id="163714"/>
    <lineage>
        <taxon>Eukaryota</taxon>
        <taxon>Metazoa</taxon>
        <taxon>Ecdysozoa</taxon>
        <taxon>Arthropoda</taxon>
        <taxon>Crustacea</taxon>
        <taxon>Oligostraca</taxon>
        <taxon>Ostracoda</taxon>
        <taxon>Podocopa</taxon>
        <taxon>Podocopida</taxon>
        <taxon>Cytherocopina</taxon>
        <taxon>Cytheroidea</taxon>
        <taxon>Cytherideidae</taxon>
        <taxon>Cyprideis</taxon>
    </lineage>
</organism>
<evidence type="ECO:0000256" key="1">
    <source>
        <dbReference type="SAM" id="MobiDB-lite"/>
    </source>
</evidence>
<feature type="compositionally biased region" description="Basic residues" evidence="1">
    <location>
        <begin position="1210"/>
        <end position="1219"/>
    </location>
</feature>
<feature type="region of interest" description="Disordered" evidence="1">
    <location>
        <begin position="231"/>
        <end position="413"/>
    </location>
</feature>
<feature type="region of interest" description="Disordered" evidence="1">
    <location>
        <begin position="173"/>
        <end position="208"/>
    </location>
</feature>
<feature type="region of interest" description="Disordered" evidence="1">
    <location>
        <begin position="950"/>
        <end position="1072"/>
    </location>
</feature>
<protein>
    <recommendedName>
        <fullName evidence="2">KATNIP domain-containing protein</fullName>
    </recommendedName>
</protein>
<gene>
    <name evidence="3" type="ORF">CTOB1V02_LOCUS6419</name>
</gene>
<accession>A0A7R8WDW3</accession>
<dbReference type="PANTHER" id="PTHR21534:SF0">
    <property type="entry name" value="KATANIN-INTERACTING PROTEIN"/>
    <property type="match status" value="1"/>
</dbReference>
<dbReference type="PANTHER" id="PTHR21534">
    <property type="entry name" value="KATANIN-INTERACTING PROTEIN"/>
    <property type="match status" value="1"/>
</dbReference>